<gene>
    <name evidence="1" type="ORF">RBB77_22510</name>
</gene>
<dbReference type="RefSeq" id="WP_353064000.1">
    <property type="nucleotide sequence ID" value="NZ_CP132942.1"/>
</dbReference>
<reference evidence="1" key="1">
    <citation type="submission" date="2023-08" db="EMBL/GenBank/DDBJ databases">
        <authorList>
            <person name="Messyasz A."/>
            <person name="Mannisto M.K."/>
            <person name="Kerkhof L.J."/>
            <person name="Haggblom M."/>
        </authorList>
    </citation>
    <scope>NUCLEOTIDE SEQUENCE</scope>
    <source>
        <strain evidence="1">X5P6</strain>
    </source>
</reference>
<proteinExistence type="predicted"/>
<sequence>MSVFYDRQAELEKYEFMMGEARGRLAVTLDVLTDALILVGQHGVYCASTRNPTVPALDLQAVLMNLNGAKELVASVMERLRLDREAAESSVAETE</sequence>
<reference evidence="1" key="2">
    <citation type="journal article" date="2024" name="Environ. Microbiol.">
        <title>Genome analysis and description of Tunturibacter gen. nov. expands the diversity of Terriglobia in tundra soils.</title>
        <authorList>
            <person name="Messyasz A."/>
            <person name="Mannisto M.K."/>
            <person name="Kerkhof L.J."/>
            <person name="Haggblom M.M."/>
        </authorList>
    </citation>
    <scope>NUCLEOTIDE SEQUENCE</scope>
    <source>
        <strain evidence="1">X5P6</strain>
    </source>
</reference>
<dbReference type="EMBL" id="CP132942">
    <property type="protein sequence ID" value="XCB33157.1"/>
    <property type="molecule type" value="Genomic_DNA"/>
</dbReference>
<organism evidence="1">
    <name type="scientific">Tunturiibacter psychrotolerans</name>
    <dbReference type="NCBI Taxonomy" id="3069686"/>
    <lineage>
        <taxon>Bacteria</taxon>
        <taxon>Pseudomonadati</taxon>
        <taxon>Acidobacteriota</taxon>
        <taxon>Terriglobia</taxon>
        <taxon>Terriglobales</taxon>
        <taxon>Acidobacteriaceae</taxon>
        <taxon>Tunturiibacter</taxon>
    </lineage>
</organism>
<accession>A0AAU7ZQC9</accession>
<dbReference type="AlphaFoldDB" id="A0AAU7ZQC9"/>
<evidence type="ECO:0000313" key="1">
    <source>
        <dbReference type="EMBL" id="XCB33157.1"/>
    </source>
</evidence>
<dbReference type="KEGG" id="tpsc:RBB77_22510"/>
<protein>
    <submittedName>
        <fullName evidence="1">Uncharacterized protein</fullName>
    </submittedName>
</protein>
<name>A0AAU7ZQC9_9BACT</name>